<dbReference type="PANTHER" id="PTHR34308">
    <property type="entry name" value="COBALAMIN BIOSYNTHESIS PROTEIN CBIB"/>
    <property type="match status" value="1"/>
</dbReference>
<keyword evidence="8 9" id="KW-0472">Membrane</keyword>
<dbReference type="InterPro" id="IPR004485">
    <property type="entry name" value="Cobalamin_biosynth_CobD/CbiB"/>
</dbReference>
<dbReference type="GO" id="GO:0009236">
    <property type="term" value="P:cobalamin biosynthetic process"/>
    <property type="evidence" value="ECO:0007669"/>
    <property type="project" value="UniProtKB-UniRule"/>
</dbReference>
<dbReference type="GO" id="GO:0048472">
    <property type="term" value="F:threonine-phosphate decarboxylase activity"/>
    <property type="evidence" value="ECO:0007669"/>
    <property type="project" value="InterPro"/>
</dbReference>
<organism evidence="10 11">
    <name type="scientific">Desulforamulus putei DSM 12395</name>
    <dbReference type="NCBI Taxonomy" id="1121429"/>
    <lineage>
        <taxon>Bacteria</taxon>
        <taxon>Bacillati</taxon>
        <taxon>Bacillota</taxon>
        <taxon>Clostridia</taxon>
        <taxon>Eubacteriales</taxon>
        <taxon>Peptococcaceae</taxon>
        <taxon>Desulforamulus</taxon>
    </lineage>
</organism>
<feature type="transmembrane region" description="Helical" evidence="9">
    <location>
        <begin position="48"/>
        <end position="67"/>
    </location>
</feature>
<accession>A0A1M4TYA2</accession>
<feature type="transmembrane region" description="Helical" evidence="9">
    <location>
        <begin position="295"/>
        <end position="314"/>
    </location>
</feature>
<keyword evidence="4 9" id="KW-1003">Cell membrane</keyword>
<evidence type="ECO:0000256" key="2">
    <source>
        <dbReference type="ARBA" id="ARBA00004953"/>
    </source>
</evidence>
<comment type="subcellular location">
    <subcellularLocation>
        <location evidence="1 9">Cell membrane</location>
        <topology evidence="1 9">Multi-pass membrane protein</topology>
    </subcellularLocation>
</comment>
<dbReference type="PANTHER" id="PTHR34308:SF1">
    <property type="entry name" value="COBALAMIN BIOSYNTHESIS PROTEIN CBIB"/>
    <property type="match status" value="1"/>
</dbReference>
<comment type="similarity">
    <text evidence="3 9">Belongs to the CobD/CbiB family.</text>
</comment>
<keyword evidence="7 9" id="KW-1133">Transmembrane helix</keyword>
<reference evidence="11" key="1">
    <citation type="submission" date="2016-11" db="EMBL/GenBank/DDBJ databases">
        <authorList>
            <person name="Varghese N."/>
            <person name="Submissions S."/>
        </authorList>
    </citation>
    <scope>NUCLEOTIDE SEQUENCE [LARGE SCALE GENOMIC DNA]</scope>
    <source>
        <strain evidence="11">DSM 12395</strain>
    </source>
</reference>
<evidence type="ECO:0000256" key="9">
    <source>
        <dbReference type="HAMAP-Rule" id="MF_00024"/>
    </source>
</evidence>
<keyword evidence="11" id="KW-1185">Reference proteome</keyword>
<evidence type="ECO:0000256" key="3">
    <source>
        <dbReference type="ARBA" id="ARBA00006263"/>
    </source>
</evidence>
<dbReference type="EMBL" id="FQUY01000002">
    <property type="protein sequence ID" value="SHE49374.1"/>
    <property type="molecule type" value="Genomic_DNA"/>
</dbReference>
<evidence type="ECO:0000256" key="1">
    <source>
        <dbReference type="ARBA" id="ARBA00004651"/>
    </source>
</evidence>
<dbReference type="AlphaFoldDB" id="A0A1M4TYA2"/>
<evidence type="ECO:0000256" key="7">
    <source>
        <dbReference type="ARBA" id="ARBA00022989"/>
    </source>
</evidence>
<evidence type="ECO:0000313" key="10">
    <source>
        <dbReference type="EMBL" id="SHE49374.1"/>
    </source>
</evidence>
<evidence type="ECO:0000256" key="4">
    <source>
        <dbReference type="ARBA" id="ARBA00022475"/>
    </source>
</evidence>
<evidence type="ECO:0000256" key="6">
    <source>
        <dbReference type="ARBA" id="ARBA00022692"/>
    </source>
</evidence>
<proteinExistence type="inferred from homology"/>
<dbReference type="GO" id="GO:0015420">
    <property type="term" value="F:ABC-type vitamin B12 transporter activity"/>
    <property type="evidence" value="ECO:0007669"/>
    <property type="project" value="UniProtKB-UniRule"/>
</dbReference>
<comment type="function">
    <text evidence="9">Converts cobyric acid to cobinamide by the addition of aminopropanol on the F carboxylic group.</text>
</comment>
<name>A0A1M4TYA2_9FIRM</name>
<dbReference type="Proteomes" id="UP000184148">
    <property type="component" value="Unassembled WGS sequence"/>
</dbReference>
<sequence length="318" mass="34363">MSVLILAALLIDLLVGDPRCLPHPVVLMGSLIQKCEALIRKTATDATALRIGGVLLVIAVCTVTYFITQGLIWLAGTVHPWLGLAVHLWLLSTTLAVKSLHQHARAVAEPLARGDIVTARQKVSLIVGRDCENLNEREITRATVETVAENTVDGIVSPLFYAFIGGAPLAMTYKAINTMDSMIGHRHQDYLYLGWAAARLDDLANYLPARLAGVFYSFLSIGSPGGFTSTVRAVLRDAPAHPSPNSGIPEAAVAGALGIQLGGTNYYRGEASHRPFMGKEKYPLTYRHIQQALHLTYGVTALTVLAGVLVRFVLESRF</sequence>
<comment type="caution">
    <text evidence="9">Lacks conserved residue(s) required for the propagation of feature annotation.</text>
</comment>
<gene>
    <name evidence="9" type="primary">cobD</name>
    <name evidence="10" type="ORF">SAMN02745133_00509</name>
</gene>
<comment type="pathway">
    <text evidence="2 9">Cofactor biosynthesis; adenosylcobalamin biosynthesis.</text>
</comment>
<evidence type="ECO:0000313" key="11">
    <source>
        <dbReference type="Proteomes" id="UP000184148"/>
    </source>
</evidence>
<dbReference type="RefSeq" id="WP_073235256.1">
    <property type="nucleotide sequence ID" value="NZ_FQUY01000002.1"/>
</dbReference>
<protein>
    <recommendedName>
        <fullName evidence="9">Cobalamin biosynthesis protein CobD</fullName>
    </recommendedName>
</protein>
<dbReference type="NCBIfam" id="TIGR00380">
    <property type="entry name" value="cobal_cbiB"/>
    <property type="match status" value="1"/>
</dbReference>
<evidence type="ECO:0000256" key="8">
    <source>
        <dbReference type="ARBA" id="ARBA00023136"/>
    </source>
</evidence>
<dbReference type="GO" id="GO:0005886">
    <property type="term" value="C:plasma membrane"/>
    <property type="evidence" value="ECO:0007669"/>
    <property type="project" value="UniProtKB-SubCell"/>
</dbReference>
<dbReference type="Pfam" id="PF03186">
    <property type="entry name" value="CobD_Cbib"/>
    <property type="match status" value="1"/>
</dbReference>
<keyword evidence="6 9" id="KW-0812">Transmembrane</keyword>
<dbReference type="UniPathway" id="UPA00148"/>
<dbReference type="HAMAP" id="MF_00024">
    <property type="entry name" value="CobD_CbiB"/>
    <property type="match status" value="1"/>
</dbReference>
<dbReference type="OrthoDB" id="9811967at2"/>
<dbReference type="STRING" id="1121429.SAMN02745133_00509"/>
<feature type="transmembrane region" description="Helical" evidence="9">
    <location>
        <begin position="159"/>
        <end position="176"/>
    </location>
</feature>
<keyword evidence="5 9" id="KW-0169">Cobalamin biosynthesis</keyword>
<evidence type="ECO:0000256" key="5">
    <source>
        <dbReference type="ARBA" id="ARBA00022573"/>
    </source>
</evidence>